<evidence type="ECO:0000313" key="3">
    <source>
        <dbReference type="EMBL" id="QNP48731.1"/>
    </source>
</evidence>
<feature type="region of interest" description="Disordered" evidence="1">
    <location>
        <begin position="323"/>
        <end position="351"/>
    </location>
</feature>
<sequence>MLNLEFHELSCLRSSAFFRARFCNKCGTLVSQVPNDEVTVPVYSVDEVKAASASVPSSASDIAMVDCPECGKAVKPGVRFCTGCGSAIPVPGPASTATATGFADTEPGVLPPLSNTVSEVDLSLGFDDDRPPVIERSVIDSLPLHPVQRGMPDFELPEPRQLPERAARPAKNHVPRTSEPVSFEALDAFDETAGQASGSNLKWLAVAALAVLVVGGAGWYGYQQFGNDSSRIVATPAADAQPAQDGVADGEAVVPAANTGAADTATQAIETAPPSATAAENGAALVPTAVVAPEVVSAQTAAPEAAASDQPVPVTVPPVRVLQDSAGMSSGGVNASARERQRNKSLNSLLD</sequence>
<evidence type="ECO:0000256" key="1">
    <source>
        <dbReference type="SAM" id="MobiDB-lite"/>
    </source>
</evidence>
<keyword evidence="4" id="KW-1185">Reference proteome</keyword>
<feature type="domain" description="DZANK-type" evidence="2">
    <location>
        <begin position="19"/>
        <end position="85"/>
    </location>
</feature>
<accession>A0A7H0GKB5</accession>
<dbReference type="KEGG" id="daer:H9K75_00205"/>
<dbReference type="RefSeq" id="WP_187724326.1">
    <property type="nucleotide sequence ID" value="NZ_CP060783.1"/>
</dbReference>
<proteinExistence type="predicted"/>
<dbReference type="Proteomes" id="UP000516028">
    <property type="component" value="Chromosome"/>
</dbReference>
<name>A0A7H0GKB5_9BURK</name>
<dbReference type="EMBL" id="CP060783">
    <property type="protein sequence ID" value="QNP48731.1"/>
    <property type="molecule type" value="Genomic_DNA"/>
</dbReference>
<gene>
    <name evidence="3" type="ORF">H9K75_00205</name>
</gene>
<reference evidence="3 4" key="1">
    <citation type="submission" date="2020-08" db="EMBL/GenBank/DDBJ databases">
        <title>Genome sequence of Diaphorobacter aerolatus KACC 16536T.</title>
        <authorList>
            <person name="Hyun D.-W."/>
            <person name="Bae J.-W."/>
        </authorList>
    </citation>
    <scope>NUCLEOTIDE SEQUENCE [LARGE SCALE GENOMIC DNA]</scope>
    <source>
        <strain evidence="3 4">KACC 16536</strain>
    </source>
</reference>
<protein>
    <submittedName>
        <fullName evidence="3">Zinc ribbon domain-containing protein</fullName>
    </submittedName>
</protein>
<dbReference type="InterPro" id="IPR025874">
    <property type="entry name" value="DZR"/>
</dbReference>
<organism evidence="3 4">
    <name type="scientific">Diaphorobacter aerolatus</name>
    <dbReference type="NCBI Taxonomy" id="1288495"/>
    <lineage>
        <taxon>Bacteria</taxon>
        <taxon>Pseudomonadati</taxon>
        <taxon>Pseudomonadota</taxon>
        <taxon>Betaproteobacteria</taxon>
        <taxon>Burkholderiales</taxon>
        <taxon>Comamonadaceae</taxon>
        <taxon>Diaphorobacter</taxon>
    </lineage>
</organism>
<dbReference type="Pfam" id="PF12773">
    <property type="entry name" value="DZR"/>
    <property type="match status" value="1"/>
</dbReference>
<evidence type="ECO:0000313" key="4">
    <source>
        <dbReference type="Proteomes" id="UP000516028"/>
    </source>
</evidence>
<evidence type="ECO:0000259" key="2">
    <source>
        <dbReference type="Pfam" id="PF12773"/>
    </source>
</evidence>
<dbReference type="AlphaFoldDB" id="A0A7H0GKB5"/>